<feature type="compositionally biased region" description="Polar residues" evidence="2">
    <location>
        <begin position="492"/>
        <end position="513"/>
    </location>
</feature>
<dbReference type="InterPro" id="IPR050944">
    <property type="entry name" value="FAM83"/>
</dbReference>
<evidence type="ECO:0000256" key="2">
    <source>
        <dbReference type="SAM" id="MobiDB-lite"/>
    </source>
</evidence>
<organism evidence="4 5">
    <name type="scientific">Monodon monoceros</name>
    <name type="common">Narwhal</name>
    <name type="synonym">Ceratodon monodon</name>
    <dbReference type="NCBI Taxonomy" id="40151"/>
    <lineage>
        <taxon>Eukaryota</taxon>
        <taxon>Metazoa</taxon>
        <taxon>Chordata</taxon>
        <taxon>Craniata</taxon>
        <taxon>Vertebrata</taxon>
        <taxon>Euteleostomi</taxon>
        <taxon>Mammalia</taxon>
        <taxon>Eutheria</taxon>
        <taxon>Laurasiatheria</taxon>
        <taxon>Artiodactyla</taxon>
        <taxon>Whippomorpha</taxon>
        <taxon>Cetacea</taxon>
        <taxon>Odontoceti</taxon>
        <taxon>Monodontidae</taxon>
        <taxon>Monodon</taxon>
    </lineage>
</organism>
<dbReference type="Proteomes" id="UP000308365">
    <property type="component" value="Unassembled WGS sequence"/>
</dbReference>
<dbReference type="AlphaFoldDB" id="A0A4U1FE10"/>
<dbReference type="PANTHER" id="PTHR16181:SF29">
    <property type="entry name" value="PROTEIN FAM83A-RELATED"/>
    <property type="match status" value="1"/>
</dbReference>
<dbReference type="Gene3D" id="3.30.870.10">
    <property type="entry name" value="Endonuclease Chain A"/>
    <property type="match status" value="1"/>
</dbReference>
<protein>
    <recommendedName>
        <fullName evidence="3">Scaffolding anchor of CK1 domain-containing protein</fullName>
    </recommendedName>
</protein>
<dbReference type="Pfam" id="PF07894">
    <property type="entry name" value="SACK1"/>
    <property type="match status" value="1"/>
</dbReference>
<dbReference type="GO" id="GO:0016020">
    <property type="term" value="C:membrane"/>
    <property type="evidence" value="ECO:0007669"/>
    <property type="project" value="TreeGrafter"/>
</dbReference>
<dbReference type="GO" id="GO:0019901">
    <property type="term" value="F:protein kinase binding"/>
    <property type="evidence" value="ECO:0007669"/>
    <property type="project" value="TreeGrafter"/>
</dbReference>
<dbReference type="GO" id="GO:0007165">
    <property type="term" value="P:signal transduction"/>
    <property type="evidence" value="ECO:0007669"/>
    <property type="project" value="TreeGrafter"/>
</dbReference>
<feature type="region of interest" description="Disordered" evidence="2">
    <location>
        <begin position="885"/>
        <end position="910"/>
    </location>
</feature>
<feature type="compositionally biased region" description="Basic and acidic residues" evidence="2">
    <location>
        <begin position="751"/>
        <end position="766"/>
    </location>
</feature>
<proteinExistence type="inferred from homology"/>
<feature type="region of interest" description="Disordered" evidence="2">
    <location>
        <begin position="635"/>
        <end position="671"/>
    </location>
</feature>
<evidence type="ECO:0000259" key="3">
    <source>
        <dbReference type="Pfam" id="PF07894"/>
    </source>
</evidence>
<comment type="similarity">
    <text evidence="1">Belongs to the FAM83 family.</text>
</comment>
<evidence type="ECO:0000313" key="4">
    <source>
        <dbReference type="EMBL" id="TKC47925.1"/>
    </source>
</evidence>
<feature type="compositionally biased region" description="Basic and acidic residues" evidence="2">
    <location>
        <begin position="684"/>
        <end position="700"/>
    </location>
</feature>
<dbReference type="GO" id="GO:0005737">
    <property type="term" value="C:cytoplasm"/>
    <property type="evidence" value="ECO:0007669"/>
    <property type="project" value="TreeGrafter"/>
</dbReference>
<dbReference type="PANTHER" id="PTHR16181">
    <property type="entry name" value="PROTEIN FAM83A-RELATED"/>
    <property type="match status" value="1"/>
</dbReference>
<feature type="region of interest" description="Disordered" evidence="2">
    <location>
        <begin position="492"/>
        <end position="554"/>
    </location>
</feature>
<evidence type="ECO:0000256" key="1">
    <source>
        <dbReference type="ARBA" id="ARBA00006937"/>
    </source>
</evidence>
<reference evidence="5" key="1">
    <citation type="journal article" date="2019" name="IScience">
        <title>Narwhal Genome Reveals Long-Term Low Genetic Diversity despite Current Large Abundance Size.</title>
        <authorList>
            <person name="Westbury M.V."/>
            <person name="Petersen B."/>
            <person name="Garde E."/>
            <person name="Heide-Jorgensen M.P."/>
            <person name="Lorenzen E.D."/>
        </authorList>
    </citation>
    <scope>NUCLEOTIDE SEQUENCE [LARGE SCALE GENOMIC DNA]</scope>
</reference>
<dbReference type="InterPro" id="IPR012461">
    <property type="entry name" value="SACK1"/>
</dbReference>
<comment type="caution">
    <text evidence="4">The sequence shown here is derived from an EMBL/GenBank/DDBJ whole genome shotgun (WGS) entry which is preliminary data.</text>
</comment>
<gene>
    <name evidence="4" type="ORF">EI555_009800</name>
</gene>
<name>A0A4U1FE10_MONMO</name>
<feature type="region of interest" description="Disordered" evidence="2">
    <location>
        <begin position="744"/>
        <end position="813"/>
    </location>
</feature>
<accession>A0A4U1FE10</accession>
<evidence type="ECO:0000313" key="5">
    <source>
        <dbReference type="Proteomes" id="UP000308365"/>
    </source>
</evidence>
<dbReference type="EMBL" id="RWIC01000188">
    <property type="protein sequence ID" value="TKC47925.1"/>
    <property type="molecule type" value="Genomic_DNA"/>
</dbReference>
<feature type="domain" description="Scaffolding anchor of CK1" evidence="3">
    <location>
        <begin position="12"/>
        <end position="143"/>
    </location>
</feature>
<dbReference type="SUPFAM" id="SSF56024">
    <property type="entry name" value="Phospholipase D/nuclease"/>
    <property type="match status" value="1"/>
</dbReference>
<feature type="region of interest" description="Disordered" evidence="2">
    <location>
        <begin position="684"/>
        <end position="703"/>
    </location>
</feature>
<sequence>MLSSLNDECKLDNYIEPHYKEWYRVAVDTLIEQGLDAYQEFLAKERVSDFLAEEEINYILKNVQKVAQSTAYGTDNSCDDTSSSGTYWPVESDVEAPNLDLGWPYVMPGLLRGTQIDLLFHPPRAQLLTIKETIRKMIKEARKNIRVRTVKGQDYLSKTGAKFHGKMEQKFLLVDCQKVMYGSYSYMWSFEKAHLSMVQIITGQLVESFDEEFRTLYARSCVPSSFAWEESARVKHSKALWKNGIYQHSVSSLASISSQRNLFGTQDKIHKLDSNYFINRGIYTLNERDRYSVRNHAYKPHFVPNFNDPIHRHQHSQINENWKRHSYAGEQPETTPYLLLNRALNRTVNAPYNWKRPSDSLSVASLSQGGYAGHQNTPAQSFADRLAQRKTTNLPERNSNVWRSFNGTDNHIRFLQQHMPTLEHTTKSFLRNWRIESYLNDHSEASRDSNGSVLGDQFEGYDGPENLKANTVYTHSRLRSSFVFKPTLPEQQEVNSCTTDSSSSTVIGSQGNHTPKKIPDTPTGAQHPTDKSSQESTPKLPLQSEAPKTHTLQVPESHLAVLIPTTNGPTDSNNHLYTTLSVNKQTENLKNQQNENLLKRRSFPFTDHSKANLNHGNSKHYVYSTLTRNRIRQPEKTKEDLLKSSRSVHNVTHAMEEDEEEVTKRDPPSGTAIRSISIAALLDENKEEPNKELTSKKEVKGSPSFLKKGSLKLRSLLSLTPEKKENLSKNKAPAFYRMCSSSDTLVSEAEENQKQKKSEPKIDSSPRRKHSSSSSSPGSIHKGKEDVAVRSSQGIHSSSDESNKTIPSSGPVESKFLEKAGDASAPRFNTEQIQYRDSKKIKAIVVPERKPASSPRPKPNDKLIRTHSIDRRVYSRFEPFCSIESSIQPTSNMPNTSTHHPEMKSSTMGNSYGRSSPMLNYNTGVYHSYQPNENKFRGLIQKFGNFINKNK</sequence>